<reference evidence="17" key="1">
    <citation type="journal article" date="2019" name="Int. J. Syst. Evol. Microbiol.">
        <title>The Global Catalogue of Microorganisms (GCM) 10K type strain sequencing project: providing services to taxonomists for standard genome sequencing and annotation.</title>
        <authorList>
            <consortium name="The Broad Institute Genomics Platform"/>
            <consortium name="The Broad Institute Genome Sequencing Center for Infectious Disease"/>
            <person name="Wu L."/>
            <person name="Ma J."/>
        </authorList>
    </citation>
    <scope>NUCLEOTIDE SEQUENCE [LARGE SCALE GENOMIC DNA]</scope>
    <source>
        <strain evidence="17">KCTC 62164</strain>
    </source>
</reference>
<dbReference type="InterPro" id="IPR000846">
    <property type="entry name" value="DapB_N"/>
</dbReference>
<feature type="active site" description="Proton donor/acceptor" evidence="13">
    <location>
        <position position="152"/>
    </location>
</feature>
<dbReference type="SUPFAM" id="SSF51735">
    <property type="entry name" value="NAD(P)-binding Rossmann-fold domains"/>
    <property type="match status" value="1"/>
</dbReference>
<dbReference type="NCBIfam" id="TIGR00036">
    <property type="entry name" value="dapB"/>
    <property type="match status" value="1"/>
</dbReference>
<keyword evidence="7 13" id="KW-0520">NAD</keyword>
<comment type="caution">
    <text evidence="13">Was originally thought to be a dihydrodipicolinate reductase (DHDPR), catalyzing the conversion of dihydrodipicolinate to tetrahydrodipicolinate. However, it was shown in E.coli that the substrate of the enzymatic reaction is not dihydrodipicolinate (DHDP) but in fact (2S,4S)-4-hydroxy-2,3,4,5-tetrahydrodipicolinic acid (HTPA), the product released by the DapA-catalyzed reaction.</text>
</comment>
<dbReference type="Gene3D" id="3.30.360.10">
    <property type="entry name" value="Dihydrodipicolinate Reductase, domain 2"/>
    <property type="match status" value="1"/>
</dbReference>
<dbReference type="RefSeq" id="WP_194214521.1">
    <property type="nucleotide sequence ID" value="NZ_CP061205.1"/>
</dbReference>
<feature type="binding site" evidence="13">
    <location>
        <position position="153"/>
    </location>
    <ligand>
        <name>(S)-2,3,4,5-tetrahydrodipicolinate</name>
        <dbReference type="ChEBI" id="CHEBI:16845"/>
    </ligand>
</feature>
<dbReference type="PIRSF" id="PIRSF000161">
    <property type="entry name" value="DHPR"/>
    <property type="match status" value="1"/>
</dbReference>
<proteinExistence type="inferred from homology"/>
<keyword evidence="8 13" id="KW-0457">Lysine biosynthesis</keyword>
<feature type="binding site" evidence="13">
    <location>
        <begin position="11"/>
        <end position="16"/>
    </location>
    <ligand>
        <name>NAD(+)</name>
        <dbReference type="ChEBI" id="CHEBI:57540"/>
    </ligand>
</feature>
<evidence type="ECO:0000256" key="11">
    <source>
        <dbReference type="ARBA" id="ARBA00049080"/>
    </source>
</evidence>
<dbReference type="InterPro" id="IPR022664">
    <property type="entry name" value="DapB_N_CS"/>
</dbReference>
<evidence type="ECO:0000256" key="12">
    <source>
        <dbReference type="ARBA" id="ARBA00049396"/>
    </source>
</evidence>
<dbReference type="InterPro" id="IPR023940">
    <property type="entry name" value="DHDPR_bac"/>
</dbReference>
<gene>
    <name evidence="13 16" type="primary">dapB</name>
    <name evidence="16" type="ORF">ACFOKA_17285</name>
</gene>
<feature type="domain" description="Dihydrodipicolinate reductase N-terminal" evidence="14">
    <location>
        <begin position="6"/>
        <end position="122"/>
    </location>
</feature>
<dbReference type="InterPro" id="IPR022663">
    <property type="entry name" value="DapB_C"/>
</dbReference>
<dbReference type="PANTHER" id="PTHR20836">
    <property type="entry name" value="DIHYDRODIPICOLINATE REDUCTASE"/>
    <property type="match status" value="1"/>
</dbReference>
<dbReference type="HAMAP" id="MF_00102">
    <property type="entry name" value="DapB"/>
    <property type="match status" value="1"/>
</dbReference>
<evidence type="ECO:0000256" key="4">
    <source>
        <dbReference type="ARBA" id="ARBA00022857"/>
    </source>
</evidence>
<dbReference type="Pfam" id="PF05173">
    <property type="entry name" value="DapB_C"/>
    <property type="match status" value="1"/>
</dbReference>
<comment type="catalytic activity">
    <reaction evidence="12 13">
        <text>(S)-2,3,4,5-tetrahydrodipicolinate + NAD(+) + H2O = (2S,4S)-4-hydroxy-2,3,4,5-tetrahydrodipicolinate + NADH + H(+)</text>
        <dbReference type="Rhea" id="RHEA:35323"/>
        <dbReference type="ChEBI" id="CHEBI:15377"/>
        <dbReference type="ChEBI" id="CHEBI:15378"/>
        <dbReference type="ChEBI" id="CHEBI:16845"/>
        <dbReference type="ChEBI" id="CHEBI:57540"/>
        <dbReference type="ChEBI" id="CHEBI:57945"/>
        <dbReference type="ChEBI" id="CHEBI:67139"/>
        <dbReference type="EC" id="1.17.1.8"/>
    </reaction>
</comment>
<evidence type="ECO:0000313" key="16">
    <source>
        <dbReference type="EMBL" id="MFC3053657.1"/>
    </source>
</evidence>
<evidence type="ECO:0000256" key="13">
    <source>
        <dbReference type="HAMAP-Rule" id="MF_00102"/>
    </source>
</evidence>
<evidence type="ECO:0000256" key="10">
    <source>
        <dbReference type="ARBA" id="ARBA00038983"/>
    </source>
</evidence>
<keyword evidence="6 13" id="KW-0560">Oxidoreductase</keyword>
<keyword evidence="3 13" id="KW-0028">Amino-acid biosynthesis</keyword>
<comment type="pathway">
    <text evidence="9 13">Amino-acid biosynthesis; L-lysine biosynthesis via DAP pathway; (S)-tetrahydrodipicolinate from L-aspartate: step 4/4.</text>
</comment>
<dbReference type="GO" id="GO:0008839">
    <property type="term" value="F:4-hydroxy-tetrahydrodipicolinate reductase"/>
    <property type="evidence" value="ECO:0007669"/>
    <property type="project" value="UniProtKB-EC"/>
</dbReference>
<evidence type="ECO:0000256" key="9">
    <source>
        <dbReference type="ARBA" id="ARBA00037922"/>
    </source>
</evidence>
<evidence type="ECO:0000256" key="3">
    <source>
        <dbReference type="ARBA" id="ARBA00022605"/>
    </source>
</evidence>
<dbReference type="Gene3D" id="3.40.50.720">
    <property type="entry name" value="NAD(P)-binding Rossmann-like Domain"/>
    <property type="match status" value="1"/>
</dbReference>
<dbReference type="EMBL" id="JBHRSL010000028">
    <property type="protein sequence ID" value="MFC3053657.1"/>
    <property type="molecule type" value="Genomic_DNA"/>
</dbReference>
<comment type="subunit">
    <text evidence="13">Homotetramer.</text>
</comment>
<keyword evidence="17" id="KW-1185">Reference proteome</keyword>
<evidence type="ECO:0000256" key="8">
    <source>
        <dbReference type="ARBA" id="ARBA00023154"/>
    </source>
</evidence>
<dbReference type="CDD" id="cd02274">
    <property type="entry name" value="DHDPR_N"/>
    <property type="match status" value="1"/>
</dbReference>
<evidence type="ECO:0000256" key="1">
    <source>
        <dbReference type="ARBA" id="ARBA00006642"/>
    </source>
</evidence>
<protein>
    <recommendedName>
        <fullName evidence="10 13">4-hydroxy-tetrahydrodipicolinate reductase</fullName>
        <shortName evidence="13">HTPA reductase</shortName>
        <ecNumber evidence="10 13">1.17.1.8</ecNumber>
    </recommendedName>
</protein>
<evidence type="ECO:0000256" key="2">
    <source>
        <dbReference type="ARBA" id="ARBA00022490"/>
    </source>
</evidence>
<evidence type="ECO:0000256" key="5">
    <source>
        <dbReference type="ARBA" id="ARBA00022915"/>
    </source>
</evidence>
<keyword evidence="2 13" id="KW-0963">Cytoplasm</keyword>
<comment type="caution">
    <text evidence="13">Lacks conserved residue(s) required for the propagation of feature annotation.</text>
</comment>
<organism evidence="16 17">
    <name type="scientific">Kordiimonas pumila</name>
    <dbReference type="NCBI Taxonomy" id="2161677"/>
    <lineage>
        <taxon>Bacteria</taxon>
        <taxon>Pseudomonadati</taxon>
        <taxon>Pseudomonadota</taxon>
        <taxon>Alphaproteobacteria</taxon>
        <taxon>Kordiimonadales</taxon>
        <taxon>Kordiimonadaceae</taxon>
        <taxon>Kordiimonas</taxon>
    </lineage>
</organism>
<evidence type="ECO:0000259" key="15">
    <source>
        <dbReference type="Pfam" id="PF05173"/>
    </source>
</evidence>
<dbReference type="PROSITE" id="PS01298">
    <property type="entry name" value="DAPB"/>
    <property type="match status" value="1"/>
</dbReference>
<sequence>MSLSLKVGVVGCLGRMGQAIIEVVSKTDGLVLVAGSEAVTHPKVGTCIPGTEVIITPDSNSVFEAADVVIDFTPPGNTAAHAVLAAEHKTALVVGTTGFSDTDNQSLDIAAEEVVIVQAGNYSLGVNLLKALTKQVAATLGTDWDIEIVEMHHRHKVDAPSGTAVMLGESAAEGRGTTLGTLRTPAREGITGERLEGSIGFSALRGGSVIGEHDVIFASGSERITLSHKAENRTLFADGAVRAALWTASQKKGRYSMMDVLGL</sequence>
<feature type="binding site" evidence="13">
    <location>
        <begin position="162"/>
        <end position="163"/>
    </location>
    <ligand>
        <name>(S)-2,3,4,5-tetrahydrodipicolinate</name>
        <dbReference type="ChEBI" id="CHEBI:16845"/>
    </ligand>
</feature>
<dbReference type="Proteomes" id="UP001595444">
    <property type="component" value="Unassembled WGS sequence"/>
</dbReference>
<feature type="domain" description="Dihydrodipicolinate reductase C-terminal" evidence="15">
    <location>
        <begin position="125"/>
        <end position="261"/>
    </location>
</feature>
<comment type="similarity">
    <text evidence="1 13">Belongs to the DapB family.</text>
</comment>
<dbReference type="InterPro" id="IPR036291">
    <property type="entry name" value="NAD(P)-bd_dom_sf"/>
</dbReference>
<dbReference type="PANTHER" id="PTHR20836:SF0">
    <property type="entry name" value="4-HYDROXY-TETRAHYDRODIPICOLINATE REDUCTASE 1, CHLOROPLASTIC-RELATED"/>
    <property type="match status" value="1"/>
</dbReference>
<keyword evidence="4 13" id="KW-0521">NADP</keyword>
<keyword evidence="5 13" id="KW-0220">Diaminopimelate biosynthesis</keyword>
<dbReference type="Pfam" id="PF01113">
    <property type="entry name" value="DapB_N"/>
    <property type="match status" value="1"/>
</dbReference>
<evidence type="ECO:0000313" key="17">
    <source>
        <dbReference type="Proteomes" id="UP001595444"/>
    </source>
</evidence>
<feature type="active site" description="Proton donor" evidence="13">
    <location>
        <position position="156"/>
    </location>
</feature>
<comment type="function">
    <text evidence="13">Catalyzes the conversion of 4-hydroxy-tetrahydrodipicolinate (HTPA) to tetrahydrodipicolinate.</text>
</comment>
<evidence type="ECO:0000256" key="6">
    <source>
        <dbReference type="ARBA" id="ARBA00023002"/>
    </source>
</evidence>
<comment type="catalytic activity">
    <reaction evidence="11 13">
        <text>(S)-2,3,4,5-tetrahydrodipicolinate + NADP(+) + H2O = (2S,4S)-4-hydroxy-2,3,4,5-tetrahydrodipicolinate + NADPH + H(+)</text>
        <dbReference type="Rhea" id="RHEA:35331"/>
        <dbReference type="ChEBI" id="CHEBI:15377"/>
        <dbReference type="ChEBI" id="CHEBI:15378"/>
        <dbReference type="ChEBI" id="CHEBI:16845"/>
        <dbReference type="ChEBI" id="CHEBI:57783"/>
        <dbReference type="ChEBI" id="CHEBI:58349"/>
        <dbReference type="ChEBI" id="CHEBI:67139"/>
        <dbReference type="EC" id="1.17.1.8"/>
    </reaction>
</comment>
<feature type="binding site" evidence="13">
    <location>
        <begin position="119"/>
        <end position="122"/>
    </location>
    <ligand>
        <name>NAD(+)</name>
        <dbReference type="ChEBI" id="CHEBI:57540"/>
    </ligand>
</feature>
<name>A0ABV7D902_9PROT</name>
<dbReference type="SUPFAM" id="SSF55347">
    <property type="entry name" value="Glyceraldehyde-3-phosphate dehydrogenase-like, C-terminal domain"/>
    <property type="match status" value="1"/>
</dbReference>
<feature type="binding site" evidence="13">
    <location>
        <begin position="95"/>
        <end position="97"/>
    </location>
    <ligand>
        <name>NAD(+)</name>
        <dbReference type="ChEBI" id="CHEBI:57540"/>
    </ligand>
</feature>
<comment type="subcellular location">
    <subcellularLocation>
        <location evidence="13">Cytoplasm</location>
    </subcellularLocation>
</comment>
<comment type="caution">
    <text evidence="16">The sequence shown here is derived from an EMBL/GenBank/DDBJ whole genome shotgun (WGS) entry which is preliminary data.</text>
</comment>
<evidence type="ECO:0000256" key="7">
    <source>
        <dbReference type="ARBA" id="ARBA00023027"/>
    </source>
</evidence>
<accession>A0ABV7D902</accession>
<dbReference type="EC" id="1.17.1.8" evidence="10 13"/>
<evidence type="ECO:0000259" key="14">
    <source>
        <dbReference type="Pfam" id="PF01113"/>
    </source>
</evidence>